<accession>A0A0F9CLH2</accession>
<name>A0A0F9CLH2_9ZZZZ</name>
<protein>
    <submittedName>
        <fullName evidence="1">Uncharacterized protein</fullName>
    </submittedName>
</protein>
<gene>
    <name evidence="1" type="ORF">LCGC14_2386940</name>
</gene>
<proteinExistence type="predicted"/>
<organism evidence="1">
    <name type="scientific">marine sediment metagenome</name>
    <dbReference type="NCBI Taxonomy" id="412755"/>
    <lineage>
        <taxon>unclassified sequences</taxon>
        <taxon>metagenomes</taxon>
        <taxon>ecological metagenomes</taxon>
    </lineage>
</organism>
<dbReference type="EMBL" id="LAZR01035529">
    <property type="protein sequence ID" value="KKL27262.1"/>
    <property type="molecule type" value="Genomic_DNA"/>
</dbReference>
<reference evidence="1" key="1">
    <citation type="journal article" date="2015" name="Nature">
        <title>Complex archaea that bridge the gap between prokaryotes and eukaryotes.</title>
        <authorList>
            <person name="Spang A."/>
            <person name="Saw J.H."/>
            <person name="Jorgensen S.L."/>
            <person name="Zaremba-Niedzwiedzka K."/>
            <person name="Martijn J."/>
            <person name="Lind A.E."/>
            <person name="van Eijk R."/>
            <person name="Schleper C."/>
            <person name="Guy L."/>
            <person name="Ettema T.J."/>
        </authorList>
    </citation>
    <scope>NUCLEOTIDE SEQUENCE</scope>
</reference>
<dbReference type="AlphaFoldDB" id="A0A0F9CLH2"/>
<comment type="caution">
    <text evidence="1">The sequence shown here is derived from an EMBL/GenBank/DDBJ whole genome shotgun (WGS) entry which is preliminary data.</text>
</comment>
<evidence type="ECO:0000313" key="1">
    <source>
        <dbReference type="EMBL" id="KKL27262.1"/>
    </source>
</evidence>
<sequence>MSQTEDKKIEFLYRNYPESKKCQYCDGENCVDHVVFKVYYKNGQSEIVCSVCLYEYALERCKLIKIIENIGEW</sequence>